<feature type="binding site" evidence="6">
    <location>
        <position position="868"/>
    </location>
    <ligand>
        <name>ATP</name>
        <dbReference type="ChEBI" id="CHEBI:30616"/>
    </ligand>
</feature>
<accession>A0A150GMV9</accession>
<dbReference type="Gene3D" id="1.10.510.10">
    <property type="entry name" value="Transferase(Phosphotransferase) domain 1"/>
    <property type="match status" value="1"/>
</dbReference>
<keyword evidence="3 6" id="KW-0547">Nucleotide-binding</keyword>
<dbReference type="InterPro" id="IPR017441">
    <property type="entry name" value="Protein_kinase_ATP_BS"/>
</dbReference>
<name>A0A150GMV9_GONPE</name>
<feature type="compositionally biased region" description="Polar residues" evidence="7">
    <location>
        <begin position="750"/>
        <end position="762"/>
    </location>
</feature>
<dbReference type="Gene3D" id="3.30.200.20">
    <property type="entry name" value="Phosphorylase Kinase, domain 1"/>
    <property type="match status" value="1"/>
</dbReference>
<evidence type="ECO:0000256" key="6">
    <source>
        <dbReference type="PROSITE-ProRule" id="PRU10141"/>
    </source>
</evidence>
<evidence type="ECO:0000256" key="5">
    <source>
        <dbReference type="ARBA" id="ARBA00022840"/>
    </source>
</evidence>
<proteinExistence type="predicted"/>
<evidence type="ECO:0000256" key="4">
    <source>
        <dbReference type="ARBA" id="ARBA00022777"/>
    </source>
</evidence>
<feature type="region of interest" description="Disordered" evidence="7">
    <location>
        <begin position="1051"/>
        <end position="1071"/>
    </location>
</feature>
<protein>
    <recommendedName>
        <fullName evidence="8">Protein kinase domain-containing protein</fullName>
    </recommendedName>
</protein>
<evidence type="ECO:0000313" key="9">
    <source>
        <dbReference type="EMBL" id="KXZ50680.1"/>
    </source>
</evidence>
<dbReference type="InterPro" id="IPR008271">
    <property type="entry name" value="Ser/Thr_kinase_AS"/>
</dbReference>
<dbReference type="GO" id="GO:0005524">
    <property type="term" value="F:ATP binding"/>
    <property type="evidence" value="ECO:0007669"/>
    <property type="project" value="UniProtKB-UniRule"/>
</dbReference>
<dbReference type="PROSITE" id="PS00108">
    <property type="entry name" value="PROTEIN_KINASE_ST"/>
    <property type="match status" value="1"/>
</dbReference>
<reference evidence="10" key="1">
    <citation type="journal article" date="2016" name="Nat. Commun.">
        <title>The Gonium pectorale genome demonstrates co-option of cell cycle regulation during the evolution of multicellularity.</title>
        <authorList>
            <person name="Hanschen E.R."/>
            <person name="Marriage T.N."/>
            <person name="Ferris P.J."/>
            <person name="Hamaji T."/>
            <person name="Toyoda A."/>
            <person name="Fujiyama A."/>
            <person name="Neme R."/>
            <person name="Noguchi H."/>
            <person name="Minakuchi Y."/>
            <person name="Suzuki M."/>
            <person name="Kawai-Toyooka H."/>
            <person name="Smith D.R."/>
            <person name="Sparks H."/>
            <person name="Anderson J."/>
            <person name="Bakaric R."/>
            <person name="Luria V."/>
            <person name="Karger A."/>
            <person name="Kirschner M.W."/>
            <person name="Durand P.M."/>
            <person name="Michod R.E."/>
            <person name="Nozaki H."/>
            <person name="Olson B.J."/>
        </authorList>
    </citation>
    <scope>NUCLEOTIDE SEQUENCE [LARGE SCALE GENOMIC DNA]</scope>
    <source>
        <strain evidence="10">NIES-2863</strain>
    </source>
</reference>
<evidence type="ECO:0000256" key="7">
    <source>
        <dbReference type="SAM" id="MobiDB-lite"/>
    </source>
</evidence>
<feature type="region of interest" description="Disordered" evidence="7">
    <location>
        <begin position="938"/>
        <end position="968"/>
    </location>
</feature>
<gene>
    <name evidence="9" type="ORF">GPECTOR_15g364</name>
</gene>
<keyword evidence="1" id="KW-0723">Serine/threonine-protein kinase</keyword>
<comment type="caution">
    <text evidence="9">The sequence shown here is derived from an EMBL/GenBank/DDBJ whole genome shotgun (WGS) entry which is preliminary data.</text>
</comment>
<dbReference type="Proteomes" id="UP000075714">
    <property type="component" value="Unassembled WGS sequence"/>
</dbReference>
<evidence type="ECO:0000256" key="2">
    <source>
        <dbReference type="ARBA" id="ARBA00022679"/>
    </source>
</evidence>
<organism evidence="9 10">
    <name type="scientific">Gonium pectorale</name>
    <name type="common">Green alga</name>
    <dbReference type="NCBI Taxonomy" id="33097"/>
    <lineage>
        <taxon>Eukaryota</taxon>
        <taxon>Viridiplantae</taxon>
        <taxon>Chlorophyta</taxon>
        <taxon>core chlorophytes</taxon>
        <taxon>Chlorophyceae</taxon>
        <taxon>CS clade</taxon>
        <taxon>Chlamydomonadales</taxon>
        <taxon>Volvocaceae</taxon>
        <taxon>Gonium</taxon>
    </lineage>
</organism>
<feature type="compositionally biased region" description="Low complexity" evidence="7">
    <location>
        <begin position="479"/>
        <end position="493"/>
    </location>
</feature>
<dbReference type="InterPro" id="IPR051681">
    <property type="entry name" value="Ser/Thr_Kinases-Pseudokinases"/>
</dbReference>
<dbReference type="InterPro" id="IPR000719">
    <property type="entry name" value="Prot_kinase_dom"/>
</dbReference>
<feature type="compositionally biased region" description="Pro residues" evidence="7">
    <location>
        <begin position="494"/>
        <end position="507"/>
    </location>
</feature>
<evidence type="ECO:0000256" key="3">
    <source>
        <dbReference type="ARBA" id="ARBA00022741"/>
    </source>
</evidence>
<feature type="region of interest" description="Disordered" evidence="7">
    <location>
        <begin position="713"/>
        <end position="762"/>
    </location>
</feature>
<evidence type="ECO:0000313" key="10">
    <source>
        <dbReference type="Proteomes" id="UP000075714"/>
    </source>
</evidence>
<dbReference type="AlphaFoldDB" id="A0A150GMV9"/>
<keyword evidence="5 6" id="KW-0067">ATP-binding</keyword>
<dbReference type="InterPro" id="IPR001245">
    <property type="entry name" value="Ser-Thr/Tyr_kinase_cat_dom"/>
</dbReference>
<keyword evidence="10" id="KW-1185">Reference proteome</keyword>
<dbReference type="Pfam" id="PF07714">
    <property type="entry name" value="PK_Tyr_Ser-Thr"/>
    <property type="match status" value="1"/>
</dbReference>
<sequence length="1221" mass="125315">MLHFYKVADKLEAGVPLVELRAGQQLRLSSLALMLEDVEGAVAAPLGLASLSPSRVFGVPPGATLVLQDVTLVISPPNLNQLFQSLCASTSRWPYSPGVVLDYGEIHIRKLDATEHGWRAASGGGGGGSVHWRNVTFTGLELLGLESGLARLTLTRCTLVLPDEELAFLLREAVRTANGDGREGSSNATHGPLHGGPGSFAIELRLQQTVNGPDFGPASGRLELAMLTMVPHVLLLNCTLLSASAYAALPGAVELLPQSRVWPPGLIRGDGVDALEWGPYGMSVAGTLQDALVLACSGSSGSEAVALLQSYDDRSLSATLQPATEVGEEQATGSGAATAGCAVSGLPEGLGTGRTFVDLKGLSGMFALRRPVSLRNMVLYNLAPGGTNGTGTLPGGLEGPDAPWANSSLPLWLFGFYRSGLSVVVLRGPLAVSGAELNTDANIAFSTAAFFLGEEAAAPAASPVDTGGPAYQATSPDVSSPAPANATSPAVSARPPPSPRRPSPPPFPASAYSWPSLPPGTPPAAPYYSSGNNNTWLVPVAASLSAVAGALLLSAAAAATAGLLAARWTQARAKAMAAAEAAAAAAAAAAIAGGRSPTGRLASSSSRSRRSWLWRTPSRAASTSTACGLEADAFAHVAGAAAQLIRCPSPSRRLSSVCRDGAGSWMVRTPDRTSPTTGVSAQAVLSGALAQANQQAVSQALLRAARAACAPAAPPAPLQVPEPAQASLEEQSPGSRDAGGGGSTTCTATLSRQGSGVTATAATGSGYPDGSIFLRLVSTYFSEQRDFIARSGGDAVRAAGAAAAVPGGGVPGGNSRRRPNAPRGVAEAIRALRGEMRDVELEVTAVLGYGSHGIVYHGLWRGIPVAVKTLVVPEAAAGADGRSRQQAVLEAAISMSMSHPNVVATYTYEVQPLVQDPFDEEAQHARGIPSVHIELDGGGTLDMGPASGPANGRGSGDRGGRGSGRQGSPQADAYKLCIVQELCNGGSLKHAMAQGVAGAVRAGGSLRTLALRLALDVAQGMRHIHACRIVHGDLKPDNVLLASGGASRINSGASDIGDRPSPSRSSPNGPLASDVLMQLTAKVMASGEMSTRSDVWSFGLLLIELYYGVPLGDIRALQVMAGALSSGDPAPLHSYLLQDMMESPHRQYAELAAACLVVDPRERPTFADIAARLQELVSYSSREPTEDRRRPPSRLSRVVVGSTMAARNSYANTTNNNSNNI</sequence>
<keyword evidence="4" id="KW-0418">Kinase</keyword>
<dbReference type="PROSITE" id="PS00107">
    <property type="entry name" value="PROTEIN_KINASE_ATP"/>
    <property type="match status" value="1"/>
</dbReference>
<dbReference type="STRING" id="33097.A0A150GMV9"/>
<dbReference type="GO" id="GO:0004674">
    <property type="term" value="F:protein serine/threonine kinase activity"/>
    <property type="evidence" value="ECO:0007669"/>
    <property type="project" value="UniProtKB-KW"/>
</dbReference>
<dbReference type="EMBL" id="LSYV01000016">
    <property type="protein sequence ID" value="KXZ50680.1"/>
    <property type="molecule type" value="Genomic_DNA"/>
</dbReference>
<evidence type="ECO:0000259" key="8">
    <source>
        <dbReference type="PROSITE" id="PS50011"/>
    </source>
</evidence>
<dbReference type="SUPFAM" id="SSF56112">
    <property type="entry name" value="Protein kinase-like (PK-like)"/>
    <property type="match status" value="1"/>
</dbReference>
<keyword evidence="2" id="KW-0808">Transferase</keyword>
<dbReference type="PANTHER" id="PTHR44329">
    <property type="entry name" value="SERINE/THREONINE-PROTEIN KINASE TNNI3K-RELATED"/>
    <property type="match status" value="1"/>
</dbReference>
<dbReference type="InterPro" id="IPR011009">
    <property type="entry name" value="Kinase-like_dom_sf"/>
</dbReference>
<dbReference type="SMART" id="SM00220">
    <property type="entry name" value="S_TKc"/>
    <property type="match status" value="1"/>
</dbReference>
<feature type="region of interest" description="Disordered" evidence="7">
    <location>
        <begin position="462"/>
        <end position="507"/>
    </location>
</feature>
<evidence type="ECO:0000256" key="1">
    <source>
        <dbReference type="ARBA" id="ARBA00022527"/>
    </source>
</evidence>
<dbReference type="PROSITE" id="PS50011">
    <property type="entry name" value="PROTEIN_KINASE_DOM"/>
    <property type="match status" value="1"/>
</dbReference>
<feature type="domain" description="Protein kinase" evidence="8">
    <location>
        <begin position="841"/>
        <end position="1177"/>
    </location>
</feature>